<keyword evidence="3" id="KW-1185">Reference proteome</keyword>
<dbReference type="Proteomes" id="UP000886998">
    <property type="component" value="Unassembled WGS sequence"/>
</dbReference>
<evidence type="ECO:0000313" key="2">
    <source>
        <dbReference type="EMBL" id="GFY41314.1"/>
    </source>
</evidence>
<dbReference type="AlphaFoldDB" id="A0A8X7BTC1"/>
<comment type="caution">
    <text evidence="2">The sequence shown here is derived from an EMBL/GenBank/DDBJ whole genome shotgun (WGS) entry which is preliminary data.</text>
</comment>
<organism evidence="2 3">
    <name type="scientific">Trichonephila inaurata madagascariensis</name>
    <dbReference type="NCBI Taxonomy" id="2747483"/>
    <lineage>
        <taxon>Eukaryota</taxon>
        <taxon>Metazoa</taxon>
        <taxon>Ecdysozoa</taxon>
        <taxon>Arthropoda</taxon>
        <taxon>Chelicerata</taxon>
        <taxon>Arachnida</taxon>
        <taxon>Araneae</taxon>
        <taxon>Araneomorphae</taxon>
        <taxon>Entelegynae</taxon>
        <taxon>Araneoidea</taxon>
        <taxon>Nephilidae</taxon>
        <taxon>Trichonephila</taxon>
        <taxon>Trichonephila inaurata</taxon>
    </lineage>
</organism>
<sequence length="128" mass="15219">MIPQKELTSTIKNFNAEISREGARTTPHAFYISKSRCSSNLRMHFSLYAANTWKSIWEKMFQTFQFANILNPFRARIVYRGFRSMKNTRNLHGCRIIEDSKTYFFFSFPALVVRLRKNSETDRSRFRG</sequence>
<reference evidence="2" key="1">
    <citation type="submission" date="2020-08" db="EMBL/GenBank/DDBJ databases">
        <title>Multicomponent nature underlies the extraordinary mechanical properties of spider dragline silk.</title>
        <authorList>
            <person name="Kono N."/>
            <person name="Nakamura H."/>
            <person name="Mori M."/>
            <person name="Yoshida Y."/>
            <person name="Ohtoshi R."/>
            <person name="Malay A.D."/>
            <person name="Moran D.A.P."/>
            <person name="Tomita M."/>
            <person name="Numata K."/>
            <person name="Arakawa K."/>
        </authorList>
    </citation>
    <scope>NUCLEOTIDE SEQUENCE</scope>
</reference>
<evidence type="ECO:0000313" key="3">
    <source>
        <dbReference type="Proteomes" id="UP000886998"/>
    </source>
</evidence>
<proteinExistence type="predicted"/>
<gene>
    <name evidence="2" type="ORF">TNIN_34381</name>
    <name evidence="1" type="ORF">TNIN_97821</name>
</gene>
<protein>
    <submittedName>
        <fullName evidence="2">Uncharacterized protein</fullName>
    </submittedName>
</protein>
<evidence type="ECO:0000313" key="1">
    <source>
        <dbReference type="EMBL" id="GFY38556.1"/>
    </source>
</evidence>
<dbReference type="EMBL" id="BMAV01002434">
    <property type="protein sequence ID" value="GFY41314.1"/>
    <property type="molecule type" value="Genomic_DNA"/>
</dbReference>
<dbReference type="EMBL" id="BMAV01000914">
    <property type="protein sequence ID" value="GFY38556.1"/>
    <property type="molecule type" value="Genomic_DNA"/>
</dbReference>
<accession>A0A8X7BTC1</accession>
<name>A0A8X7BTC1_9ARAC</name>